<reference evidence="1" key="1">
    <citation type="journal article" date="2014" name="Nat. Commun.">
        <title>The tobacco genome sequence and its comparison with those of tomato and potato.</title>
        <authorList>
            <person name="Sierro N."/>
            <person name="Battey J.N."/>
            <person name="Ouadi S."/>
            <person name="Bakaher N."/>
            <person name="Bovet L."/>
            <person name="Willig A."/>
            <person name="Goepfert S."/>
            <person name="Peitsch M.C."/>
            <person name="Ivanov N.V."/>
        </authorList>
    </citation>
    <scope>NUCLEOTIDE SEQUENCE [LARGE SCALE GENOMIC DNA]</scope>
</reference>
<protein>
    <submittedName>
        <fullName evidence="2">Uncharacterized protein LOC142166989</fullName>
    </submittedName>
</protein>
<dbReference type="Proteomes" id="UP000790787">
    <property type="component" value="Chromosome 12"/>
</dbReference>
<reference evidence="2" key="2">
    <citation type="submission" date="2025-08" db="UniProtKB">
        <authorList>
            <consortium name="RefSeq"/>
        </authorList>
    </citation>
    <scope>IDENTIFICATION</scope>
    <source>
        <tissue evidence="2">Leaf</tissue>
    </source>
</reference>
<sequence>MAVHEVGNGYRWITTVGTGKIKRITSLPYHPSVNGQVEATNKVTIKNLKKRLEAAKGKWPEELPGVLWAYQTTAKLSTGETPFSFVYGAEALISVEVREPTLRYFQAGEEANNEAILVNLELLDKRTNLAHIRMETQKQRIKRYNNRRANLRYFKVGDFVLRKVTQNTQEVNTGKLGTTWEGPYKVSFVTGKVSYKLENRDGEK</sequence>
<dbReference type="RefSeq" id="XP_075083237.1">
    <property type="nucleotide sequence ID" value="XM_075227136.1"/>
</dbReference>
<keyword evidence="1" id="KW-1185">Reference proteome</keyword>
<evidence type="ECO:0000313" key="2">
    <source>
        <dbReference type="RefSeq" id="XP_075083237.1"/>
    </source>
</evidence>
<proteinExistence type="predicted"/>
<accession>A0AC58SE42</accession>
<name>A0AC58SE42_TOBAC</name>
<gene>
    <name evidence="2" type="primary">LOC142166989</name>
</gene>
<evidence type="ECO:0000313" key="1">
    <source>
        <dbReference type="Proteomes" id="UP000790787"/>
    </source>
</evidence>
<organism evidence="1 2">
    <name type="scientific">Nicotiana tabacum</name>
    <name type="common">Common tobacco</name>
    <dbReference type="NCBI Taxonomy" id="4097"/>
    <lineage>
        <taxon>Eukaryota</taxon>
        <taxon>Viridiplantae</taxon>
        <taxon>Streptophyta</taxon>
        <taxon>Embryophyta</taxon>
        <taxon>Tracheophyta</taxon>
        <taxon>Spermatophyta</taxon>
        <taxon>Magnoliopsida</taxon>
        <taxon>eudicotyledons</taxon>
        <taxon>Gunneridae</taxon>
        <taxon>Pentapetalae</taxon>
        <taxon>asterids</taxon>
        <taxon>lamiids</taxon>
        <taxon>Solanales</taxon>
        <taxon>Solanaceae</taxon>
        <taxon>Nicotianoideae</taxon>
        <taxon>Nicotianeae</taxon>
        <taxon>Nicotiana</taxon>
    </lineage>
</organism>